<dbReference type="Proteomes" id="UP001445472">
    <property type="component" value="Unassembled WGS sequence"/>
</dbReference>
<name>A0ABV1UXW3_9ACTN</name>
<comment type="caution">
    <text evidence="1">The sequence shown here is derived from an EMBL/GenBank/DDBJ whole genome shotgun (WGS) entry which is preliminary data.</text>
</comment>
<evidence type="ECO:0000313" key="2">
    <source>
        <dbReference type="Proteomes" id="UP001445472"/>
    </source>
</evidence>
<protein>
    <submittedName>
        <fullName evidence="1">Uncharacterized protein</fullName>
    </submittedName>
</protein>
<dbReference type="EMBL" id="JBEPBX010000017">
    <property type="protein sequence ID" value="MER6615615.1"/>
    <property type="molecule type" value="Genomic_DNA"/>
</dbReference>
<organism evidence="1 2">
    <name type="scientific">Streptomyces xantholiticus</name>
    <dbReference type="NCBI Taxonomy" id="68285"/>
    <lineage>
        <taxon>Bacteria</taxon>
        <taxon>Bacillati</taxon>
        <taxon>Actinomycetota</taxon>
        <taxon>Actinomycetes</taxon>
        <taxon>Kitasatosporales</taxon>
        <taxon>Streptomycetaceae</taxon>
        <taxon>Streptomyces</taxon>
    </lineage>
</organism>
<sequence length="77" mass="8889">MASLVYFRKVAESRDSIEYAFGPDATEKPRRLTMDTKSRRSRPVDGEINHAFLKASRKINAMYDETAQWPDRGMSFS</sequence>
<evidence type="ECO:0000313" key="1">
    <source>
        <dbReference type="EMBL" id="MER6615615.1"/>
    </source>
</evidence>
<proteinExistence type="predicted"/>
<reference evidence="1 2" key="1">
    <citation type="submission" date="2024-06" db="EMBL/GenBank/DDBJ databases">
        <title>The Natural Products Discovery Center: Release of the First 8490 Sequenced Strains for Exploring Actinobacteria Biosynthetic Diversity.</title>
        <authorList>
            <person name="Kalkreuter E."/>
            <person name="Kautsar S.A."/>
            <person name="Yang D."/>
            <person name="Bader C.D."/>
            <person name="Teijaro C.N."/>
            <person name="Fluegel L."/>
            <person name="Davis C.M."/>
            <person name="Simpson J.R."/>
            <person name="Lauterbach L."/>
            <person name="Steele A.D."/>
            <person name="Gui C."/>
            <person name="Meng S."/>
            <person name="Li G."/>
            <person name="Viehrig K."/>
            <person name="Ye F."/>
            <person name="Su P."/>
            <person name="Kiefer A.F."/>
            <person name="Nichols A."/>
            <person name="Cepeda A.J."/>
            <person name="Yan W."/>
            <person name="Fan B."/>
            <person name="Jiang Y."/>
            <person name="Adhikari A."/>
            <person name="Zheng C.-J."/>
            <person name="Schuster L."/>
            <person name="Cowan T.M."/>
            <person name="Smanski M.J."/>
            <person name="Chevrette M.G."/>
            <person name="De Carvalho L.P.S."/>
            <person name="Shen B."/>
        </authorList>
    </citation>
    <scope>NUCLEOTIDE SEQUENCE [LARGE SCALE GENOMIC DNA]</scope>
    <source>
        <strain evidence="1 2">NPDC000837</strain>
    </source>
</reference>
<gene>
    <name evidence="1" type="ORF">ABT276_20075</name>
</gene>
<dbReference type="RefSeq" id="WP_351977148.1">
    <property type="nucleotide sequence ID" value="NZ_JBEPBX010000017.1"/>
</dbReference>
<keyword evidence="2" id="KW-1185">Reference proteome</keyword>
<accession>A0ABV1UXW3</accession>